<dbReference type="EMBL" id="OANU01000053">
    <property type="protein sequence ID" value="SNX49215.1"/>
    <property type="molecule type" value="Genomic_DNA"/>
</dbReference>
<evidence type="ECO:0000256" key="8">
    <source>
        <dbReference type="ARBA" id="ARBA00022989"/>
    </source>
</evidence>
<keyword evidence="6 10" id="KW-0812">Transmembrane</keyword>
<feature type="transmembrane region" description="Helical" evidence="10">
    <location>
        <begin position="224"/>
        <end position="246"/>
    </location>
</feature>
<evidence type="ECO:0000256" key="2">
    <source>
        <dbReference type="ARBA" id="ARBA00004687"/>
    </source>
</evidence>
<sequence length="377" mass="42373">MHNSTSSIALTKEQWITLLLAVLTSRIVFAAFGLIGTYSFNPEAVKDVDVWPQMCRFDCVWFRRIAEEGYALVPSYMRQSNGANWAFMPMSPFLAKTVNYVFNNINFSLVLVSNLTLIAGTAALVMALKQMKLSDNVQDTAIWLMCFSPYTVYSLAGYSEPLYIALVAGLFIACYRQNWLLVALFGMLAAITRNLGVMLVFSVLIIGIQHYGLSSFYRFKNRGLAVIAAIWFIPLGFFTYMAYLYFHMGDALAFGHIQIAWGRTFSNPFVWLEYGFERGGPKLYLSLVSLLGFALNGYLVYKKRYAEAVFMLINLVIPLSSGVNAMPRYIFGLYPTYLAIILLLEAYPRAKMPVLLCGAAMSTFVSIGFFSSSFFTV</sequence>
<dbReference type="OrthoDB" id="573863at2"/>
<evidence type="ECO:0000256" key="6">
    <source>
        <dbReference type="ARBA" id="ARBA00022692"/>
    </source>
</evidence>
<evidence type="ECO:0008006" key="13">
    <source>
        <dbReference type="Google" id="ProtNLM"/>
    </source>
</evidence>
<evidence type="ECO:0000256" key="9">
    <source>
        <dbReference type="ARBA" id="ARBA00023136"/>
    </source>
</evidence>
<evidence type="ECO:0000256" key="4">
    <source>
        <dbReference type="ARBA" id="ARBA00022676"/>
    </source>
</evidence>
<gene>
    <name evidence="11" type="ORF">VTH8203_02858</name>
</gene>
<feature type="transmembrane region" description="Helical" evidence="10">
    <location>
        <begin position="140"/>
        <end position="159"/>
    </location>
</feature>
<dbReference type="GO" id="GO:0016020">
    <property type="term" value="C:membrane"/>
    <property type="evidence" value="ECO:0007669"/>
    <property type="project" value="GOC"/>
</dbReference>
<dbReference type="GO" id="GO:0031501">
    <property type="term" value="C:mannosyltransferase complex"/>
    <property type="evidence" value="ECO:0007669"/>
    <property type="project" value="TreeGrafter"/>
</dbReference>
<feature type="transmembrane region" description="Helical" evidence="10">
    <location>
        <begin position="105"/>
        <end position="128"/>
    </location>
</feature>
<comment type="pathway">
    <text evidence="2">Glycolipid biosynthesis; glycosylphosphatidylinositol-anchor biosynthesis.</text>
</comment>
<feature type="transmembrane region" description="Helical" evidence="10">
    <location>
        <begin position="15"/>
        <end position="40"/>
    </location>
</feature>
<feature type="transmembrane region" description="Helical" evidence="10">
    <location>
        <begin position="283"/>
        <end position="301"/>
    </location>
</feature>
<organism evidence="11 12">
    <name type="scientific">Vibrio thalassae</name>
    <dbReference type="NCBI Taxonomy" id="1243014"/>
    <lineage>
        <taxon>Bacteria</taxon>
        <taxon>Pseudomonadati</taxon>
        <taxon>Pseudomonadota</taxon>
        <taxon>Gammaproteobacteria</taxon>
        <taxon>Vibrionales</taxon>
        <taxon>Vibrionaceae</taxon>
        <taxon>Vibrio</taxon>
    </lineage>
</organism>
<dbReference type="GO" id="GO:0004376">
    <property type="term" value="F:GPI mannosyltransferase activity"/>
    <property type="evidence" value="ECO:0007669"/>
    <property type="project" value="InterPro"/>
</dbReference>
<keyword evidence="3" id="KW-0337">GPI-anchor biosynthesis</keyword>
<evidence type="ECO:0000256" key="3">
    <source>
        <dbReference type="ARBA" id="ARBA00022502"/>
    </source>
</evidence>
<name>A0A240EMJ2_9VIBR</name>
<keyword evidence="4" id="KW-0328">Glycosyltransferase</keyword>
<dbReference type="Proteomes" id="UP000219336">
    <property type="component" value="Unassembled WGS sequence"/>
</dbReference>
<protein>
    <recommendedName>
        <fullName evidence="13">Mannosyltransferase (PIG-V)</fullName>
    </recommendedName>
</protein>
<feature type="transmembrane region" description="Helical" evidence="10">
    <location>
        <begin position="354"/>
        <end position="375"/>
    </location>
</feature>
<evidence type="ECO:0000313" key="11">
    <source>
        <dbReference type="EMBL" id="SNX49215.1"/>
    </source>
</evidence>
<keyword evidence="12" id="KW-1185">Reference proteome</keyword>
<evidence type="ECO:0000313" key="12">
    <source>
        <dbReference type="Proteomes" id="UP000219336"/>
    </source>
</evidence>
<dbReference type="RefSeq" id="WP_096994303.1">
    <property type="nucleotide sequence ID" value="NZ_JBHSII010000001.1"/>
</dbReference>
<evidence type="ECO:0000256" key="1">
    <source>
        <dbReference type="ARBA" id="ARBA00004477"/>
    </source>
</evidence>
<evidence type="ECO:0000256" key="10">
    <source>
        <dbReference type="SAM" id="Phobius"/>
    </source>
</evidence>
<keyword evidence="5" id="KW-0808">Transferase</keyword>
<comment type="subcellular location">
    <subcellularLocation>
        <location evidence="1">Endoplasmic reticulum membrane</location>
        <topology evidence="1">Multi-pass membrane protein</topology>
    </subcellularLocation>
</comment>
<dbReference type="PANTHER" id="PTHR12468:SF2">
    <property type="entry name" value="GPI MANNOSYLTRANSFERASE 2"/>
    <property type="match status" value="1"/>
</dbReference>
<proteinExistence type="predicted"/>
<feature type="transmembrane region" description="Helical" evidence="10">
    <location>
        <begin position="329"/>
        <end position="347"/>
    </location>
</feature>
<dbReference type="AlphaFoldDB" id="A0A240EMJ2"/>
<keyword evidence="9 10" id="KW-0472">Membrane</keyword>
<dbReference type="GO" id="GO:0000009">
    <property type="term" value="F:alpha-1,6-mannosyltransferase activity"/>
    <property type="evidence" value="ECO:0007669"/>
    <property type="project" value="InterPro"/>
</dbReference>
<keyword evidence="8 10" id="KW-1133">Transmembrane helix</keyword>
<dbReference type="PANTHER" id="PTHR12468">
    <property type="entry name" value="GPI MANNOSYLTRANSFERASE 2"/>
    <property type="match status" value="1"/>
</dbReference>
<dbReference type="InterPro" id="IPR007315">
    <property type="entry name" value="PIG-V/Gpi18"/>
</dbReference>
<keyword evidence="7" id="KW-0256">Endoplasmic reticulum</keyword>
<reference evidence="12" key="1">
    <citation type="submission" date="2016-06" db="EMBL/GenBank/DDBJ databases">
        <authorList>
            <person name="Rodrigo-Torres L."/>
            <person name="Arahal R.D."/>
            <person name="Lucena T."/>
        </authorList>
    </citation>
    <scope>NUCLEOTIDE SEQUENCE [LARGE SCALE GENOMIC DNA]</scope>
    <source>
        <strain evidence="12">CECT8203</strain>
    </source>
</reference>
<feature type="transmembrane region" description="Helical" evidence="10">
    <location>
        <begin position="308"/>
        <end position="323"/>
    </location>
</feature>
<feature type="transmembrane region" description="Helical" evidence="10">
    <location>
        <begin position="179"/>
        <end position="212"/>
    </location>
</feature>
<evidence type="ECO:0000256" key="7">
    <source>
        <dbReference type="ARBA" id="ARBA00022824"/>
    </source>
</evidence>
<dbReference type="GO" id="GO:0006506">
    <property type="term" value="P:GPI anchor biosynthetic process"/>
    <property type="evidence" value="ECO:0007669"/>
    <property type="project" value="UniProtKB-KW"/>
</dbReference>
<accession>A0A240EMJ2</accession>
<evidence type="ECO:0000256" key="5">
    <source>
        <dbReference type="ARBA" id="ARBA00022679"/>
    </source>
</evidence>